<keyword evidence="2" id="KW-1133">Transmembrane helix</keyword>
<dbReference type="PANTHER" id="PTHR44157:SF1">
    <property type="entry name" value="DNAJ HOMOLOG SUBFAMILY C MEMBER 11"/>
    <property type="match status" value="1"/>
</dbReference>
<evidence type="ECO:0000256" key="2">
    <source>
        <dbReference type="SAM" id="Phobius"/>
    </source>
</evidence>
<feature type="domain" description="J" evidence="3">
    <location>
        <begin position="12"/>
        <end position="80"/>
    </location>
</feature>
<dbReference type="InterPro" id="IPR055225">
    <property type="entry name" value="DNAJC11-like_beta-barrel"/>
</dbReference>
<dbReference type="Pfam" id="PF00226">
    <property type="entry name" value="DnaJ"/>
    <property type="match status" value="1"/>
</dbReference>
<dbReference type="InterPro" id="IPR001623">
    <property type="entry name" value="DnaJ_domain"/>
</dbReference>
<dbReference type="PROSITE" id="PS50076">
    <property type="entry name" value="DNAJ_2"/>
    <property type="match status" value="1"/>
</dbReference>
<dbReference type="GO" id="GO:0005739">
    <property type="term" value="C:mitochondrion"/>
    <property type="evidence" value="ECO:0007669"/>
    <property type="project" value="GOC"/>
</dbReference>
<protein>
    <recommendedName>
        <fullName evidence="3">J domain-containing protein</fullName>
    </recommendedName>
</protein>
<proteinExistence type="predicted"/>
<dbReference type="Pfam" id="PF11875">
    <property type="entry name" value="DnaJ-like_C11_C"/>
    <property type="match status" value="1"/>
</dbReference>
<keyword evidence="5" id="KW-1185">Reference proteome</keyword>
<keyword evidence="1" id="KW-0143">Chaperone</keyword>
<dbReference type="Gene3D" id="1.10.287.110">
    <property type="entry name" value="DnaJ domain"/>
    <property type="match status" value="1"/>
</dbReference>
<organism evidence="4 5">
    <name type="scientific">Trametes pubescens</name>
    <name type="common">White-rot fungus</name>
    <dbReference type="NCBI Taxonomy" id="154538"/>
    <lineage>
        <taxon>Eukaryota</taxon>
        <taxon>Fungi</taxon>
        <taxon>Dikarya</taxon>
        <taxon>Basidiomycota</taxon>
        <taxon>Agaricomycotina</taxon>
        <taxon>Agaricomycetes</taxon>
        <taxon>Polyporales</taxon>
        <taxon>Polyporaceae</taxon>
        <taxon>Trametes</taxon>
    </lineage>
</organism>
<dbReference type="OMA" id="QLDKHTM"/>
<sequence length="639" mass="70957">MVGGKLHVAVPAETSVLNLPKTASDHEIRERYRQLSIVFHPDKQTDERRKEAATERFLELQKAYEVLSDPVTRRAYDALGPEGLLLLQSADFKHATGIEFEEELRRQQRELARQRVEQAIHPKGTVTLGFDVSSLFDDEYEAEDGSPLSRGQNLRAALSDVRRDSMSVRHRVQTEISKKTWLVLSSRLTMSNRLNPRQRPYYGSALTGTVKHQYSPRLAFEATTNLLAISGVSVKSSYQAEAYTLTCQTVLHPLLFLQPFTYEKGATLLLPPVNMSLARQLFPKSPMQGVLDVGFTPTGPRITAAVSSSAFHDSLPVGEIPPEDPSGAFAFRAPSVSGLAYYTSEWQFGFDLAGPATGLNGRYGLSFLELGVHLQAVLRFGLAGLSWLFGGEWRGDNAAVGANVSANVDGVTLRVDATYFGQTLTLPVVLSREHNNALAFWTAVFPSTALSLIYYFRIRPRRRAQRTQFFDDARRQLREEKSDLVRQWKETVSLLQDTAQRHMRAEEACDGLVVLEARYGPSEQDGGSEDLEVDVTAPVQALVNASQLYIPGIRSKAGIPGFFDPVAGVPKTLRIRYRFRGRAHYAEIPDYMPVVLPLKGTSNAVDRTPRCFRSRFGDVTLARARAQCGTGAIIIIIGH</sequence>
<evidence type="ECO:0000313" key="5">
    <source>
        <dbReference type="Proteomes" id="UP000184267"/>
    </source>
</evidence>
<dbReference type="STRING" id="154538.A0A1M2V789"/>
<dbReference type="SMART" id="SM00271">
    <property type="entry name" value="DnaJ"/>
    <property type="match status" value="1"/>
</dbReference>
<evidence type="ECO:0000259" key="3">
    <source>
        <dbReference type="PROSITE" id="PS50076"/>
    </source>
</evidence>
<gene>
    <name evidence="4" type="ORF">TRAPUB_5887</name>
</gene>
<evidence type="ECO:0000313" key="4">
    <source>
        <dbReference type="EMBL" id="OJT03468.1"/>
    </source>
</evidence>
<dbReference type="PRINTS" id="PR00625">
    <property type="entry name" value="JDOMAIN"/>
</dbReference>
<dbReference type="InterPro" id="IPR036869">
    <property type="entry name" value="J_dom_sf"/>
</dbReference>
<keyword evidence="2" id="KW-0472">Membrane</keyword>
<dbReference type="Pfam" id="PF22774">
    <property type="entry name" value="DNAJC11_beta-barrel"/>
    <property type="match status" value="1"/>
</dbReference>
<reference evidence="4 5" key="1">
    <citation type="submission" date="2016-10" db="EMBL/GenBank/DDBJ databases">
        <title>Genome sequence of the basidiomycete white-rot fungus Trametes pubescens.</title>
        <authorList>
            <person name="Makela M.R."/>
            <person name="Granchi Z."/>
            <person name="Peng M."/>
            <person name="De Vries R.P."/>
            <person name="Grigoriev I."/>
            <person name="Riley R."/>
            <person name="Hilden K."/>
        </authorList>
    </citation>
    <scope>NUCLEOTIDE SEQUENCE [LARGE SCALE GENOMIC DNA]</scope>
    <source>
        <strain evidence="4 5">FBCC735</strain>
    </source>
</reference>
<comment type="caution">
    <text evidence="4">The sequence shown here is derived from an EMBL/GenBank/DDBJ whole genome shotgun (WGS) entry which is preliminary data.</text>
</comment>
<dbReference type="InterPro" id="IPR024586">
    <property type="entry name" value="DnaJ-like_C11_C"/>
</dbReference>
<dbReference type="EMBL" id="MNAD01001612">
    <property type="protein sequence ID" value="OJT03468.1"/>
    <property type="molecule type" value="Genomic_DNA"/>
</dbReference>
<dbReference type="AlphaFoldDB" id="A0A1M2V789"/>
<keyword evidence="2" id="KW-0812">Transmembrane</keyword>
<dbReference type="GO" id="GO:0042407">
    <property type="term" value="P:cristae formation"/>
    <property type="evidence" value="ECO:0007669"/>
    <property type="project" value="TreeGrafter"/>
</dbReference>
<feature type="transmembrane region" description="Helical" evidence="2">
    <location>
        <begin position="438"/>
        <end position="456"/>
    </location>
</feature>
<dbReference type="OrthoDB" id="10248838at2759"/>
<name>A0A1M2V789_TRAPU</name>
<evidence type="ECO:0000256" key="1">
    <source>
        <dbReference type="ARBA" id="ARBA00023186"/>
    </source>
</evidence>
<dbReference type="PANTHER" id="PTHR44157">
    <property type="entry name" value="DNAJ HOMOLOG SUBFAMILY C MEMBER 11"/>
    <property type="match status" value="1"/>
</dbReference>
<dbReference type="SUPFAM" id="SSF46565">
    <property type="entry name" value="Chaperone J-domain"/>
    <property type="match status" value="1"/>
</dbReference>
<dbReference type="Proteomes" id="UP000184267">
    <property type="component" value="Unassembled WGS sequence"/>
</dbReference>
<accession>A0A1M2V789</accession>
<dbReference type="CDD" id="cd06257">
    <property type="entry name" value="DnaJ"/>
    <property type="match status" value="1"/>
</dbReference>
<dbReference type="InterPro" id="IPR052243">
    <property type="entry name" value="Mito_inner_membrane_organizer"/>
</dbReference>